<evidence type="ECO:0008006" key="13">
    <source>
        <dbReference type="Google" id="ProtNLM"/>
    </source>
</evidence>
<evidence type="ECO:0000256" key="7">
    <source>
        <dbReference type="ARBA" id="ARBA00022989"/>
    </source>
</evidence>
<evidence type="ECO:0000313" key="11">
    <source>
        <dbReference type="EMBL" id="GMM48545.1"/>
    </source>
</evidence>
<protein>
    <recommendedName>
        <fullName evidence="13">Glycosyltransferase family 71 protein</fullName>
    </recommendedName>
</protein>
<comment type="subcellular location">
    <subcellularLocation>
        <location evidence="1">Golgi apparatus membrane</location>
        <topology evidence="1">Single-pass type II membrane protein</topology>
    </subcellularLocation>
</comment>
<proteinExistence type="inferred from homology"/>
<evidence type="ECO:0000256" key="8">
    <source>
        <dbReference type="ARBA" id="ARBA00023034"/>
    </source>
</evidence>
<organism evidence="11 12">
    <name type="scientific">Pichia kluyveri</name>
    <name type="common">Yeast</name>
    <dbReference type="NCBI Taxonomy" id="36015"/>
    <lineage>
        <taxon>Eukaryota</taxon>
        <taxon>Fungi</taxon>
        <taxon>Dikarya</taxon>
        <taxon>Ascomycota</taxon>
        <taxon>Saccharomycotina</taxon>
        <taxon>Pichiomycetes</taxon>
        <taxon>Pichiales</taxon>
        <taxon>Pichiaceae</taxon>
        <taxon>Pichia</taxon>
    </lineage>
</organism>
<evidence type="ECO:0000256" key="5">
    <source>
        <dbReference type="ARBA" id="ARBA00022692"/>
    </source>
</evidence>
<evidence type="ECO:0000256" key="3">
    <source>
        <dbReference type="ARBA" id="ARBA00009105"/>
    </source>
</evidence>
<keyword evidence="8" id="KW-0333">Golgi apparatus</keyword>
<evidence type="ECO:0000256" key="4">
    <source>
        <dbReference type="ARBA" id="ARBA00022679"/>
    </source>
</evidence>
<keyword evidence="6" id="KW-0735">Signal-anchor</keyword>
<evidence type="ECO:0000256" key="6">
    <source>
        <dbReference type="ARBA" id="ARBA00022968"/>
    </source>
</evidence>
<dbReference type="Pfam" id="PF11051">
    <property type="entry name" value="Mannosyl_trans3"/>
    <property type="match status" value="2"/>
</dbReference>
<dbReference type="GO" id="GO:0000026">
    <property type="term" value="F:alpha-1,2-mannosyltransferase activity"/>
    <property type="evidence" value="ECO:0007669"/>
    <property type="project" value="TreeGrafter"/>
</dbReference>
<comment type="pathway">
    <text evidence="2">Protein modification; protein glycosylation.</text>
</comment>
<comment type="caution">
    <text evidence="11">The sequence shown here is derived from an EMBL/GenBank/DDBJ whole genome shotgun (WGS) entry which is preliminary data.</text>
</comment>
<dbReference type="InterPro" id="IPR022751">
    <property type="entry name" value="Alpha_mannosyltransferase"/>
</dbReference>
<dbReference type="PANTHER" id="PTHR31646:SF1">
    <property type="entry name" value="ALPHA-1,2-MANNOSYLTRANSFERASE MNN2"/>
    <property type="match status" value="1"/>
</dbReference>
<dbReference type="GO" id="GO:0046354">
    <property type="term" value="P:mannan biosynthetic process"/>
    <property type="evidence" value="ECO:0007669"/>
    <property type="project" value="UniProtKB-ARBA"/>
</dbReference>
<dbReference type="InterPro" id="IPR029044">
    <property type="entry name" value="Nucleotide-diphossugar_trans"/>
</dbReference>
<accession>A0AAV5RB16</accession>
<evidence type="ECO:0000256" key="1">
    <source>
        <dbReference type="ARBA" id="ARBA00004323"/>
    </source>
</evidence>
<keyword evidence="5 10" id="KW-0812">Transmembrane</keyword>
<gene>
    <name evidence="11" type="ORF">DAPK24_051430</name>
</gene>
<keyword evidence="9 10" id="KW-0472">Membrane</keyword>
<reference evidence="11 12" key="1">
    <citation type="journal article" date="2023" name="Elife">
        <title>Identification of key yeast species and microbe-microbe interactions impacting larval growth of Drosophila in the wild.</title>
        <authorList>
            <person name="Mure A."/>
            <person name="Sugiura Y."/>
            <person name="Maeda R."/>
            <person name="Honda K."/>
            <person name="Sakurai N."/>
            <person name="Takahashi Y."/>
            <person name="Watada M."/>
            <person name="Katoh T."/>
            <person name="Gotoh A."/>
            <person name="Gotoh Y."/>
            <person name="Taniguchi I."/>
            <person name="Nakamura K."/>
            <person name="Hayashi T."/>
            <person name="Katayama T."/>
            <person name="Uemura T."/>
            <person name="Hattori Y."/>
        </authorList>
    </citation>
    <scope>NUCLEOTIDE SEQUENCE [LARGE SCALE GENOMIC DNA]</scope>
    <source>
        <strain evidence="11 12">PK-24</strain>
    </source>
</reference>
<evidence type="ECO:0000256" key="2">
    <source>
        <dbReference type="ARBA" id="ARBA00004922"/>
    </source>
</evidence>
<sequence>MGYSKYKFNRLFKKVSIVSTLILILFIIFTLTFHGSSKSFDLIVLKNPFQNSISKYTSLFNTILEPKCENFTTYNLDSSNYWQYYGFSHHMQLNEDTLSNILQINQRQEEEISRIHNELINYYLTPKYPAFASLEKSVNGKNLENSRGIVYVSGEDYYWLTILSIKFIRDHMKDRTTPIEIFVPFRDANDHYCNKISMTYDNVKCLYFSDYLSWQQMKKISGYQYKSLALLLTSFNDILYLDSDNIPINNIQEMFEDENYRKTGFVSWPDFWKRSTNYKFYKMSGLSNYANPISTIPSIESGQILINKNSHLKTLLLSYYYNFYGPEYFYPIFSQGFPGEGDKETFYLASRVVNEKSFVITGQTTKSFGYKDKNSKYIGQGILQMNPSNSNKYWFLHVNYPKLNINNLFLNNNYQKNNNIRKWMIIRNAQDDGKGTGFWKKLGIDLEFEIWNLMIEILTVDFKGFKIFKEIGNDEICDYVKEHVKKLQNSKLNLI</sequence>
<evidence type="ECO:0000256" key="9">
    <source>
        <dbReference type="ARBA" id="ARBA00023136"/>
    </source>
</evidence>
<evidence type="ECO:0000256" key="10">
    <source>
        <dbReference type="SAM" id="Phobius"/>
    </source>
</evidence>
<keyword evidence="12" id="KW-1185">Reference proteome</keyword>
<comment type="similarity">
    <text evidence="3">Belongs to the MNN1/MNT family.</text>
</comment>
<evidence type="ECO:0000313" key="12">
    <source>
        <dbReference type="Proteomes" id="UP001378960"/>
    </source>
</evidence>
<name>A0AAV5RB16_PICKL</name>
<dbReference type="AlphaFoldDB" id="A0AAV5RB16"/>
<dbReference type="Gene3D" id="3.90.550.10">
    <property type="entry name" value="Spore Coat Polysaccharide Biosynthesis Protein SpsA, Chain A"/>
    <property type="match status" value="1"/>
</dbReference>
<keyword evidence="7 10" id="KW-1133">Transmembrane helix</keyword>
<feature type="transmembrane region" description="Helical" evidence="10">
    <location>
        <begin position="12"/>
        <end position="33"/>
    </location>
</feature>
<dbReference type="PANTHER" id="PTHR31646">
    <property type="entry name" value="ALPHA-1,2-MANNOSYLTRANSFERASE MNN2"/>
    <property type="match status" value="1"/>
</dbReference>
<dbReference type="EMBL" id="BTGB01000009">
    <property type="protein sequence ID" value="GMM48545.1"/>
    <property type="molecule type" value="Genomic_DNA"/>
</dbReference>
<dbReference type="Proteomes" id="UP001378960">
    <property type="component" value="Unassembled WGS sequence"/>
</dbReference>
<dbReference type="SUPFAM" id="SSF53448">
    <property type="entry name" value="Nucleotide-diphospho-sugar transferases"/>
    <property type="match status" value="1"/>
</dbReference>
<dbReference type="GO" id="GO:0000139">
    <property type="term" value="C:Golgi membrane"/>
    <property type="evidence" value="ECO:0007669"/>
    <property type="project" value="UniProtKB-SubCell"/>
</dbReference>
<keyword evidence="4" id="KW-0808">Transferase</keyword>